<organism evidence="3 4">
    <name type="scientific">Rhododendron williamsianum</name>
    <dbReference type="NCBI Taxonomy" id="262921"/>
    <lineage>
        <taxon>Eukaryota</taxon>
        <taxon>Viridiplantae</taxon>
        <taxon>Streptophyta</taxon>
        <taxon>Embryophyta</taxon>
        <taxon>Tracheophyta</taxon>
        <taxon>Spermatophyta</taxon>
        <taxon>Magnoliopsida</taxon>
        <taxon>eudicotyledons</taxon>
        <taxon>Gunneridae</taxon>
        <taxon>Pentapetalae</taxon>
        <taxon>asterids</taxon>
        <taxon>Ericales</taxon>
        <taxon>Ericaceae</taxon>
        <taxon>Ericoideae</taxon>
        <taxon>Rhodoreae</taxon>
        <taxon>Rhododendron</taxon>
    </lineage>
</organism>
<evidence type="ECO:0000313" key="4">
    <source>
        <dbReference type="Proteomes" id="UP000428333"/>
    </source>
</evidence>
<dbReference type="PROSITE" id="PS50404">
    <property type="entry name" value="GST_NTER"/>
    <property type="match status" value="1"/>
</dbReference>
<sequence>MSEINPSRQVPAIVDGRFKLFESHAILRYLACAFPGVADHWYPADLFKRAKIESVLDWHHSNLRRGAADVDDINMFLKVFLIDLVFSAAYVLHSTLAPALGLKKNPQAAAEGEKILSASLEQIESFWLKGNGRFLLGSFKPSIADLSLVCELMQLEVVDEKDRDRILGPHKKVKQWIEDTNQATRPHFDELHAILFKLKAKLQKQRLLEANNKIESGTRTVLPSKM</sequence>
<comment type="caution">
    <text evidence="3">The sequence shown here is derived from an EMBL/GenBank/DDBJ whole genome shotgun (WGS) entry which is preliminary data.</text>
</comment>
<dbReference type="Pfam" id="PF13410">
    <property type="entry name" value="GST_C_2"/>
    <property type="match status" value="1"/>
</dbReference>
<evidence type="ECO:0000313" key="3">
    <source>
        <dbReference type="EMBL" id="KAE9459589.1"/>
    </source>
</evidence>
<dbReference type="AlphaFoldDB" id="A0A6A4LW23"/>
<dbReference type="InterPro" id="IPR010987">
    <property type="entry name" value="Glutathione-S-Trfase_C-like"/>
</dbReference>
<feature type="non-terminal residue" evidence="3">
    <location>
        <position position="1"/>
    </location>
</feature>
<dbReference type="InterPro" id="IPR036249">
    <property type="entry name" value="Thioredoxin-like_sf"/>
</dbReference>
<accession>A0A6A4LW23</accession>
<dbReference type="Gene3D" id="3.40.30.10">
    <property type="entry name" value="Glutaredoxin"/>
    <property type="match status" value="1"/>
</dbReference>
<feature type="domain" description="GST N-terminal" evidence="1">
    <location>
        <begin position="1"/>
        <end position="38"/>
    </location>
</feature>
<dbReference type="PANTHER" id="PTHR44750">
    <property type="entry name" value="GLUTATHIONE S-TRANSFERASE T1-RELATED"/>
    <property type="match status" value="1"/>
</dbReference>
<dbReference type="PANTHER" id="PTHR44750:SF1">
    <property type="entry name" value="GLUTATHIONE S-TRANSFERASE T1-RELATED"/>
    <property type="match status" value="1"/>
</dbReference>
<evidence type="ECO:0000259" key="2">
    <source>
        <dbReference type="PROSITE" id="PS50405"/>
    </source>
</evidence>
<keyword evidence="4" id="KW-1185">Reference proteome</keyword>
<dbReference type="SUPFAM" id="SSF47616">
    <property type="entry name" value="GST C-terminal domain-like"/>
    <property type="match status" value="1"/>
</dbReference>
<dbReference type="Pfam" id="PF02798">
    <property type="entry name" value="GST_N"/>
    <property type="match status" value="1"/>
</dbReference>
<reference evidence="3 4" key="1">
    <citation type="journal article" date="2019" name="Genome Biol. Evol.">
        <title>The Rhododendron genome and chromosomal organization provide insight into shared whole-genome duplications across the heath family (Ericaceae).</title>
        <authorList>
            <person name="Soza V.L."/>
            <person name="Lindsley D."/>
            <person name="Waalkes A."/>
            <person name="Ramage E."/>
            <person name="Patwardhan R.P."/>
            <person name="Burton J.N."/>
            <person name="Adey A."/>
            <person name="Kumar A."/>
            <person name="Qiu R."/>
            <person name="Shendure J."/>
            <person name="Hall B."/>
        </authorList>
    </citation>
    <scope>NUCLEOTIDE SEQUENCE [LARGE SCALE GENOMIC DNA]</scope>
    <source>
        <strain evidence="3">RSF 1966-606</strain>
    </source>
</reference>
<protein>
    <recommendedName>
        <fullName evidence="5">GST N-terminal domain-containing protein</fullName>
    </recommendedName>
</protein>
<dbReference type="Gene3D" id="1.20.1050.10">
    <property type="match status" value="1"/>
</dbReference>
<dbReference type="InterPro" id="IPR043377">
    <property type="entry name" value="GSTT1/2/3"/>
</dbReference>
<evidence type="ECO:0008006" key="5">
    <source>
        <dbReference type="Google" id="ProtNLM"/>
    </source>
</evidence>
<dbReference type="EMBL" id="QEFC01001168">
    <property type="protein sequence ID" value="KAE9459589.1"/>
    <property type="molecule type" value="Genomic_DNA"/>
</dbReference>
<proteinExistence type="predicted"/>
<dbReference type="InterPro" id="IPR036282">
    <property type="entry name" value="Glutathione-S-Trfase_C_sf"/>
</dbReference>
<dbReference type="InterPro" id="IPR004045">
    <property type="entry name" value="Glutathione_S-Trfase_N"/>
</dbReference>
<gene>
    <name evidence="3" type="ORF">C3L33_08558</name>
</gene>
<dbReference type="Proteomes" id="UP000428333">
    <property type="component" value="Linkage Group LG05"/>
</dbReference>
<dbReference type="PROSITE" id="PS50405">
    <property type="entry name" value="GST_CTER"/>
    <property type="match status" value="1"/>
</dbReference>
<dbReference type="OrthoDB" id="422574at2759"/>
<evidence type="ECO:0000259" key="1">
    <source>
        <dbReference type="PROSITE" id="PS50404"/>
    </source>
</evidence>
<feature type="domain" description="GST C-terminal" evidence="2">
    <location>
        <begin position="45"/>
        <end position="224"/>
    </location>
</feature>
<name>A0A6A4LW23_9ERIC</name>
<dbReference type="SUPFAM" id="SSF52833">
    <property type="entry name" value="Thioredoxin-like"/>
    <property type="match status" value="1"/>
</dbReference>